<reference evidence="1" key="1">
    <citation type="submission" date="2020-11" db="EMBL/GenBank/DDBJ databases">
        <title>Novosphingobium aureum sp. nov., a marine bacterium isolated from sediment of a salt flat.</title>
        <authorList>
            <person name="Yoo Y."/>
            <person name="Kim J.-J."/>
        </authorList>
    </citation>
    <scope>NUCLEOTIDE SEQUENCE</scope>
    <source>
        <strain evidence="1">YJ-S2-02</strain>
    </source>
</reference>
<organism evidence="1 2">
    <name type="scientific">Novosphingobium aureum</name>
    <dbReference type="NCBI Taxonomy" id="2792964"/>
    <lineage>
        <taxon>Bacteria</taxon>
        <taxon>Pseudomonadati</taxon>
        <taxon>Pseudomonadota</taxon>
        <taxon>Alphaproteobacteria</taxon>
        <taxon>Sphingomonadales</taxon>
        <taxon>Sphingomonadaceae</taxon>
        <taxon>Novosphingobium</taxon>
    </lineage>
</organism>
<gene>
    <name evidence="1" type="ORF">I5E68_15385</name>
</gene>
<dbReference type="InterPro" id="IPR011050">
    <property type="entry name" value="Pectin_lyase_fold/virulence"/>
</dbReference>
<proteinExistence type="predicted"/>
<dbReference type="EMBL" id="JADZGI010000002">
    <property type="protein sequence ID" value="MBH0114327.1"/>
    <property type="molecule type" value="Genomic_DNA"/>
</dbReference>
<comment type="caution">
    <text evidence="1">The sequence shown here is derived from an EMBL/GenBank/DDBJ whole genome shotgun (WGS) entry which is preliminary data.</text>
</comment>
<keyword evidence="2" id="KW-1185">Reference proteome</keyword>
<protein>
    <submittedName>
        <fullName evidence="1">Uncharacterized protein</fullName>
    </submittedName>
</protein>
<evidence type="ECO:0000313" key="2">
    <source>
        <dbReference type="Proteomes" id="UP000617634"/>
    </source>
</evidence>
<evidence type="ECO:0000313" key="1">
    <source>
        <dbReference type="EMBL" id="MBH0114327.1"/>
    </source>
</evidence>
<sequence length="586" mass="61394">MAIDFIARALGVQHARRLASSKEGDGAALVGTAAGMPLQSILDRRVGVPVAGVGPGEDAADAIEAAHARALVSGSEVLLPPYTVTLSRPVRVNRLRGVPGRSAIDTSNCAMGVFPLSQFCIVNEHWSMSYDPASADTCSYRGFEIVTTPGTRQSLLGLANVRHARLDQLVFTANRNLDNEGKPVAVDALLDFYAAVHGASVRRCQFRQWTGAYGATRVAPGGGGCIWIRNHSGDGTDPLNITQNVSVRDCDFEHYTSDECVAIYGVRGPTRKCRLDANRITGLEAADIGIDPAQSVYRPTLLAIFPLDDGSGTNLGDTAAVYENTIADNEIIDKSTLYNTIRIGNSADAARRCENNRSQRNKIAFKYWSDATNGHYATWLAAGGTSSNPAISCIPIRCIEGSFGAAYSGSVSGNVSLDDELVSASGSSTIFCGFMGWQLIRGARVRGAVSNGAISCTTIEGGQWEVSLRVFSNCNQVIAPWVRINVPGSAVNAVLHVDSAAGGTYTITGARVENGSLVYVGSAAGASTIVNVQGCSGTLSPYDALTGNRTGAVIRASGNHLSGPSAASAGTSTFKLSGNTWGATED</sequence>
<dbReference type="Proteomes" id="UP000617634">
    <property type="component" value="Unassembled WGS sequence"/>
</dbReference>
<accession>A0A931HDX4</accession>
<dbReference type="AlphaFoldDB" id="A0A931HDX4"/>
<name>A0A931HDX4_9SPHN</name>
<dbReference type="RefSeq" id="WP_197165533.1">
    <property type="nucleotide sequence ID" value="NZ_JADZGI010000002.1"/>
</dbReference>
<dbReference type="SUPFAM" id="SSF51126">
    <property type="entry name" value="Pectin lyase-like"/>
    <property type="match status" value="1"/>
</dbReference>